<evidence type="ECO:0000256" key="15">
    <source>
        <dbReference type="ARBA" id="ARBA00023136"/>
    </source>
</evidence>
<evidence type="ECO:0000313" key="22">
    <source>
        <dbReference type="EMBL" id="KAH6824250.1"/>
    </source>
</evidence>
<dbReference type="Proteomes" id="UP001190926">
    <property type="component" value="Unassembled WGS sequence"/>
</dbReference>
<dbReference type="InterPro" id="IPR000719">
    <property type="entry name" value="Prot_kinase_dom"/>
</dbReference>
<evidence type="ECO:0000256" key="17">
    <source>
        <dbReference type="ARBA" id="ARBA00023180"/>
    </source>
</evidence>
<evidence type="ECO:0000256" key="18">
    <source>
        <dbReference type="ARBA" id="ARBA00047899"/>
    </source>
</evidence>
<name>A0AAD4IZZ4_PERFH</name>
<keyword evidence="6" id="KW-0433">Leucine-rich repeat</keyword>
<dbReference type="InterPro" id="IPR011009">
    <property type="entry name" value="Kinase-like_dom_sf"/>
</dbReference>
<proteinExistence type="predicted"/>
<evidence type="ECO:0000256" key="20">
    <source>
        <dbReference type="PROSITE-ProRule" id="PRU10141"/>
    </source>
</evidence>
<dbReference type="Gene3D" id="3.30.200.20">
    <property type="entry name" value="Phosphorylase Kinase, domain 1"/>
    <property type="match status" value="2"/>
</dbReference>
<comment type="catalytic activity">
    <reaction evidence="18">
        <text>L-threonyl-[protein] + ATP = O-phospho-L-threonyl-[protein] + ADP + H(+)</text>
        <dbReference type="Rhea" id="RHEA:46608"/>
        <dbReference type="Rhea" id="RHEA-COMP:11060"/>
        <dbReference type="Rhea" id="RHEA-COMP:11605"/>
        <dbReference type="ChEBI" id="CHEBI:15378"/>
        <dbReference type="ChEBI" id="CHEBI:30013"/>
        <dbReference type="ChEBI" id="CHEBI:30616"/>
        <dbReference type="ChEBI" id="CHEBI:61977"/>
        <dbReference type="ChEBI" id="CHEBI:456216"/>
        <dbReference type="EC" id="2.7.11.1"/>
    </reaction>
</comment>
<evidence type="ECO:0000256" key="19">
    <source>
        <dbReference type="ARBA" id="ARBA00048679"/>
    </source>
</evidence>
<keyword evidence="3" id="KW-1003">Cell membrane</keyword>
<keyword evidence="8" id="KW-0812">Transmembrane</keyword>
<evidence type="ECO:0000256" key="4">
    <source>
        <dbReference type="ARBA" id="ARBA00022527"/>
    </source>
</evidence>
<feature type="domain" description="Protein kinase" evidence="21">
    <location>
        <begin position="400"/>
        <end position="688"/>
    </location>
</feature>
<keyword evidence="15" id="KW-0472">Membrane</keyword>
<evidence type="ECO:0000256" key="6">
    <source>
        <dbReference type="ARBA" id="ARBA00022614"/>
    </source>
</evidence>
<dbReference type="PROSITE" id="PS50011">
    <property type="entry name" value="PROTEIN_KINASE_DOM"/>
    <property type="match status" value="2"/>
</dbReference>
<dbReference type="Pfam" id="PF07714">
    <property type="entry name" value="PK_Tyr_Ser-Thr"/>
    <property type="match status" value="2"/>
</dbReference>
<dbReference type="InterPro" id="IPR052101">
    <property type="entry name" value="Plant_StressResp_Kinase"/>
</dbReference>
<dbReference type="AlphaFoldDB" id="A0AAD4IZZ4"/>
<comment type="subcellular location">
    <subcellularLocation>
        <location evidence="1">Cell membrane</location>
        <topology evidence="1">Single-pass membrane protein</topology>
    </subcellularLocation>
</comment>
<evidence type="ECO:0000256" key="13">
    <source>
        <dbReference type="ARBA" id="ARBA00022840"/>
    </source>
</evidence>
<reference evidence="22 23" key="1">
    <citation type="journal article" date="2021" name="Nat. Commun.">
        <title>Incipient diploidization of the medicinal plant Perilla within 10,000 years.</title>
        <authorList>
            <person name="Zhang Y."/>
            <person name="Shen Q."/>
            <person name="Leng L."/>
            <person name="Zhang D."/>
            <person name="Chen S."/>
            <person name="Shi Y."/>
            <person name="Ning Z."/>
            <person name="Chen S."/>
        </authorList>
    </citation>
    <scope>NUCLEOTIDE SEQUENCE [LARGE SCALE GENOMIC DNA]</scope>
    <source>
        <strain evidence="23">cv. PC099</strain>
    </source>
</reference>
<keyword evidence="13 20" id="KW-0067">ATP-binding</keyword>
<evidence type="ECO:0000256" key="7">
    <source>
        <dbReference type="ARBA" id="ARBA00022679"/>
    </source>
</evidence>
<keyword evidence="17" id="KW-0325">Glycoprotein</keyword>
<organism evidence="22 23">
    <name type="scientific">Perilla frutescens var. hirtella</name>
    <name type="common">Perilla citriodora</name>
    <name type="synonym">Perilla setoyensis</name>
    <dbReference type="NCBI Taxonomy" id="608512"/>
    <lineage>
        <taxon>Eukaryota</taxon>
        <taxon>Viridiplantae</taxon>
        <taxon>Streptophyta</taxon>
        <taxon>Embryophyta</taxon>
        <taxon>Tracheophyta</taxon>
        <taxon>Spermatophyta</taxon>
        <taxon>Magnoliopsida</taxon>
        <taxon>eudicotyledons</taxon>
        <taxon>Gunneridae</taxon>
        <taxon>Pentapetalae</taxon>
        <taxon>asterids</taxon>
        <taxon>lamiids</taxon>
        <taxon>Lamiales</taxon>
        <taxon>Lamiaceae</taxon>
        <taxon>Nepetoideae</taxon>
        <taxon>Elsholtzieae</taxon>
        <taxon>Perilla</taxon>
    </lineage>
</organism>
<keyword evidence="7" id="KW-0808">Transferase</keyword>
<evidence type="ECO:0000256" key="2">
    <source>
        <dbReference type="ARBA" id="ARBA00012513"/>
    </source>
</evidence>
<comment type="catalytic activity">
    <reaction evidence="19">
        <text>L-seryl-[protein] + ATP = O-phospho-L-seryl-[protein] + ADP + H(+)</text>
        <dbReference type="Rhea" id="RHEA:17989"/>
        <dbReference type="Rhea" id="RHEA-COMP:9863"/>
        <dbReference type="Rhea" id="RHEA-COMP:11604"/>
        <dbReference type="ChEBI" id="CHEBI:15378"/>
        <dbReference type="ChEBI" id="CHEBI:29999"/>
        <dbReference type="ChEBI" id="CHEBI:30616"/>
        <dbReference type="ChEBI" id="CHEBI:83421"/>
        <dbReference type="ChEBI" id="CHEBI:456216"/>
        <dbReference type="EC" id="2.7.11.1"/>
    </reaction>
</comment>
<dbReference type="GO" id="GO:0005524">
    <property type="term" value="F:ATP binding"/>
    <property type="evidence" value="ECO:0007669"/>
    <property type="project" value="UniProtKB-UniRule"/>
</dbReference>
<keyword evidence="23" id="KW-1185">Reference proteome</keyword>
<comment type="caution">
    <text evidence="22">The sequence shown here is derived from an EMBL/GenBank/DDBJ whole genome shotgun (WGS) entry which is preliminary data.</text>
</comment>
<evidence type="ECO:0000256" key="14">
    <source>
        <dbReference type="ARBA" id="ARBA00022989"/>
    </source>
</evidence>
<dbReference type="PROSITE" id="PS00108">
    <property type="entry name" value="PROTEIN_KINASE_ST"/>
    <property type="match status" value="1"/>
</dbReference>
<dbReference type="PANTHER" id="PTHR47983">
    <property type="entry name" value="PTO-INTERACTING PROTEIN 1-LIKE"/>
    <property type="match status" value="1"/>
</dbReference>
<dbReference type="PANTHER" id="PTHR47983:SF3">
    <property type="entry name" value="OS05G0135800 PROTEIN"/>
    <property type="match status" value="1"/>
</dbReference>
<evidence type="ECO:0000313" key="23">
    <source>
        <dbReference type="Proteomes" id="UP001190926"/>
    </source>
</evidence>
<dbReference type="InterPro" id="IPR017441">
    <property type="entry name" value="Protein_kinase_ATP_BS"/>
</dbReference>
<feature type="binding site" evidence="20">
    <location>
        <position position="54"/>
    </location>
    <ligand>
        <name>ATP</name>
        <dbReference type="ChEBI" id="CHEBI:30616"/>
    </ligand>
</feature>
<protein>
    <recommendedName>
        <fullName evidence="2">non-specific serine/threonine protein kinase</fullName>
        <ecNumber evidence="2">2.7.11.1</ecNumber>
    </recommendedName>
</protein>
<dbReference type="GO" id="GO:0004674">
    <property type="term" value="F:protein serine/threonine kinase activity"/>
    <property type="evidence" value="ECO:0007669"/>
    <property type="project" value="UniProtKB-KW"/>
</dbReference>
<evidence type="ECO:0000256" key="5">
    <source>
        <dbReference type="ARBA" id="ARBA00022553"/>
    </source>
</evidence>
<dbReference type="SMART" id="SM00220">
    <property type="entry name" value="S_TKc"/>
    <property type="match status" value="1"/>
</dbReference>
<evidence type="ECO:0000256" key="3">
    <source>
        <dbReference type="ARBA" id="ARBA00022475"/>
    </source>
</evidence>
<dbReference type="FunFam" id="1.10.510.10:FF:000358">
    <property type="entry name" value="Putative leucine-rich repeat receptor-like serine/threonine-protein kinase"/>
    <property type="match status" value="1"/>
</dbReference>
<dbReference type="CDD" id="cd14066">
    <property type="entry name" value="STKc_IRAK"/>
    <property type="match status" value="1"/>
</dbReference>
<keyword evidence="16" id="KW-0675">Receptor</keyword>
<evidence type="ECO:0000256" key="9">
    <source>
        <dbReference type="ARBA" id="ARBA00022729"/>
    </source>
</evidence>
<evidence type="ECO:0000256" key="8">
    <source>
        <dbReference type="ARBA" id="ARBA00022692"/>
    </source>
</evidence>
<evidence type="ECO:0000256" key="16">
    <source>
        <dbReference type="ARBA" id="ARBA00023170"/>
    </source>
</evidence>
<dbReference type="InterPro" id="IPR008271">
    <property type="entry name" value="Ser/Thr_kinase_AS"/>
</dbReference>
<keyword evidence="11 20" id="KW-0547">Nucleotide-binding</keyword>
<dbReference type="SUPFAM" id="SSF56112">
    <property type="entry name" value="Protein kinase-like (PK-like)"/>
    <property type="match status" value="2"/>
</dbReference>
<dbReference type="EMBL" id="SDAM02000444">
    <property type="protein sequence ID" value="KAH6824250.1"/>
    <property type="molecule type" value="Genomic_DNA"/>
</dbReference>
<keyword evidence="10" id="KW-0677">Repeat</keyword>
<keyword evidence="4" id="KW-0723">Serine/threonine-protein kinase</keyword>
<dbReference type="FunFam" id="3.30.200.20:FF:000039">
    <property type="entry name" value="receptor-like protein kinase FERONIA"/>
    <property type="match status" value="1"/>
</dbReference>
<evidence type="ECO:0000256" key="11">
    <source>
        <dbReference type="ARBA" id="ARBA00022741"/>
    </source>
</evidence>
<gene>
    <name evidence="22" type="ORF">C2S53_019268</name>
</gene>
<dbReference type="PROSITE" id="PS00107">
    <property type="entry name" value="PROTEIN_KINASE_ATP"/>
    <property type="match status" value="1"/>
</dbReference>
<dbReference type="EC" id="2.7.11.1" evidence="2"/>
<feature type="domain" description="Protein kinase" evidence="21">
    <location>
        <begin position="25"/>
        <end position="299"/>
    </location>
</feature>
<sequence>MTSTTAEQLCRKFSLAEIRSATGDFSDEQVIGKGGFGKVYKGLIDNGSLIAAIKRLASNSKQGEKEFVMEMETLTKVRHRNLVSLIGYCNEQGEMILVYEYVANGTLADHLHNNSSSSLTWNERLMICIGAGRGLDYLHSGCSIIHRDVKSTNILLDENFTAKVADFGLAKHLSTHILESYVSASVKGSFGYFDPSYFTTGRLTRASDTYAFGVVLLELLSGKPAVDPRLSEGELCLTMWAQDKFRNGKANQIVASNLRGEISEDCLKTFVRVAKKCLLQEPKKRLTMTQAVAQLESALEQQNRKGAPSKSQFWPLNTFWNRDISSGSTQKHENKVEVLNMLPEAIPAIEEDAVEYKQTVDMPQIAVPIDPELKNEHIVNMQSIVVPAIPLSEINEITDYFSSLISKSSRGGSLFHGILSGQDAAVKKLSGKLSHQEFLKEVSRKSNLEHENVVRLLGYCLDGGLQALIYEFAPRGSLHDILHGGQDRFLDPSPTLSWAQRIEIAVGAAKGLHYIHEKRLIHQRVRSSNVLLFDDEIAKITNFNQPTECPCTSSKAVFYNEPYPGTSTLHPDCIYHPPECGRSFQSEKGDVYSFGVVLLELLTGHKPYDHTRPQGQKHIVTWATPKLGEDKVQKIVDARLNGDYPPKAVAKMAAIAALCVQSKAEFRPDMPIVLKALQITSRMTSDYLLKLKKQHIRAESDSDYL</sequence>
<keyword evidence="5" id="KW-0597">Phosphoprotein</keyword>
<accession>A0AAD4IZZ4</accession>
<keyword evidence="14" id="KW-1133">Transmembrane helix</keyword>
<dbReference type="InterPro" id="IPR001245">
    <property type="entry name" value="Ser-Thr/Tyr_kinase_cat_dom"/>
</dbReference>
<evidence type="ECO:0000256" key="12">
    <source>
        <dbReference type="ARBA" id="ARBA00022777"/>
    </source>
</evidence>
<dbReference type="GO" id="GO:0005886">
    <property type="term" value="C:plasma membrane"/>
    <property type="evidence" value="ECO:0007669"/>
    <property type="project" value="UniProtKB-SubCell"/>
</dbReference>
<evidence type="ECO:0000256" key="1">
    <source>
        <dbReference type="ARBA" id="ARBA00004162"/>
    </source>
</evidence>
<evidence type="ECO:0000259" key="21">
    <source>
        <dbReference type="PROSITE" id="PS50011"/>
    </source>
</evidence>
<dbReference type="FunFam" id="1.10.510.10:FF:000095">
    <property type="entry name" value="protein STRUBBELIG-RECEPTOR FAMILY 8"/>
    <property type="match status" value="1"/>
</dbReference>
<dbReference type="Gene3D" id="1.10.510.10">
    <property type="entry name" value="Transferase(Phosphotransferase) domain 1"/>
    <property type="match status" value="2"/>
</dbReference>
<keyword evidence="12 22" id="KW-0418">Kinase</keyword>
<keyword evidence="9" id="KW-0732">Signal</keyword>
<evidence type="ECO:0000256" key="10">
    <source>
        <dbReference type="ARBA" id="ARBA00022737"/>
    </source>
</evidence>